<feature type="region of interest" description="Disordered" evidence="1">
    <location>
        <begin position="298"/>
        <end position="376"/>
    </location>
</feature>
<feature type="compositionally biased region" description="Basic residues" evidence="1">
    <location>
        <begin position="407"/>
        <end position="420"/>
    </location>
</feature>
<feature type="compositionally biased region" description="Polar residues" evidence="1">
    <location>
        <begin position="357"/>
        <end position="376"/>
    </location>
</feature>
<proteinExistence type="predicted"/>
<feature type="compositionally biased region" description="Polar residues" evidence="1">
    <location>
        <begin position="19"/>
        <end position="41"/>
    </location>
</feature>
<feature type="compositionally biased region" description="Polar residues" evidence="1">
    <location>
        <begin position="449"/>
        <end position="471"/>
    </location>
</feature>
<keyword evidence="3" id="KW-1185">Reference proteome</keyword>
<gene>
    <name evidence="2" type="ORF">DXG03_006024</name>
</gene>
<evidence type="ECO:0000256" key="1">
    <source>
        <dbReference type="SAM" id="MobiDB-lite"/>
    </source>
</evidence>
<feature type="compositionally biased region" description="Polar residues" evidence="1">
    <location>
        <begin position="517"/>
        <end position="526"/>
    </location>
</feature>
<feature type="compositionally biased region" description="Acidic residues" evidence="1">
    <location>
        <begin position="91"/>
        <end position="101"/>
    </location>
</feature>
<reference evidence="2" key="1">
    <citation type="submission" date="2020-07" db="EMBL/GenBank/DDBJ databases">
        <authorList>
            <person name="Nieuwenhuis M."/>
            <person name="Van De Peppel L.J.J."/>
        </authorList>
    </citation>
    <scope>NUCLEOTIDE SEQUENCE</scope>
    <source>
        <strain evidence="2">AP01</strain>
        <tissue evidence="2">Mycelium</tissue>
    </source>
</reference>
<feature type="compositionally biased region" description="Low complexity" evidence="1">
    <location>
        <begin position="55"/>
        <end position="68"/>
    </location>
</feature>
<feature type="compositionally biased region" description="Basic residues" evidence="1">
    <location>
        <begin position="472"/>
        <end position="497"/>
    </location>
</feature>
<protein>
    <submittedName>
        <fullName evidence="2">Uncharacterized protein</fullName>
    </submittedName>
</protein>
<feature type="compositionally biased region" description="Pro residues" evidence="1">
    <location>
        <begin position="306"/>
        <end position="316"/>
    </location>
</feature>
<evidence type="ECO:0000313" key="2">
    <source>
        <dbReference type="EMBL" id="KAG5645479.1"/>
    </source>
</evidence>
<organism evidence="2 3">
    <name type="scientific">Asterophora parasitica</name>
    <dbReference type="NCBI Taxonomy" id="117018"/>
    <lineage>
        <taxon>Eukaryota</taxon>
        <taxon>Fungi</taxon>
        <taxon>Dikarya</taxon>
        <taxon>Basidiomycota</taxon>
        <taxon>Agaricomycotina</taxon>
        <taxon>Agaricomycetes</taxon>
        <taxon>Agaricomycetidae</taxon>
        <taxon>Agaricales</taxon>
        <taxon>Tricholomatineae</taxon>
        <taxon>Lyophyllaceae</taxon>
        <taxon>Asterophora</taxon>
    </lineage>
</organism>
<accession>A0A9P7KDN0</accession>
<dbReference type="Proteomes" id="UP000775547">
    <property type="component" value="Unassembled WGS sequence"/>
</dbReference>
<dbReference type="EMBL" id="JABCKV010000039">
    <property type="protein sequence ID" value="KAG5645479.1"/>
    <property type="molecule type" value="Genomic_DNA"/>
</dbReference>
<feature type="region of interest" description="Disordered" evidence="1">
    <location>
        <begin position="1"/>
        <end position="144"/>
    </location>
</feature>
<reference evidence="2" key="2">
    <citation type="submission" date="2021-10" db="EMBL/GenBank/DDBJ databases">
        <title>Phylogenomics reveals ancestral predisposition of the termite-cultivated fungus Termitomyces towards a domesticated lifestyle.</title>
        <authorList>
            <person name="Auxier B."/>
            <person name="Grum-Grzhimaylo A."/>
            <person name="Cardenas M.E."/>
            <person name="Lodge J.D."/>
            <person name="Laessoe T."/>
            <person name="Pedersen O."/>
            <person name="Smith M.E."/>
            <person name="Kuyper T.W."/>
            <person name="Franco-Molano E.A."/>
            <person name="Baroni T.J."/>
            <person name="Aanen D.K."/>
        </authorList>
    </citation>
    <scope>NUCLEOTIDE SEQUENCE</scope>
    <source>
        <strain evidence="2">AP01</strain>
        <tissue evidence="2">Mycelium</tissue>
    </source>
</reference>
<feature type="region of interest" description="Disordered" evidence="1">
    <location>
        <begin position="627"/>
        <end position="648"/>
    </location>
</feature>
<name>A0A9P7KDN0_9AGAR</name>
<dbReference type="AlphaFoldDB" id="A0A9P7KDN0"/>
<feature type="region of interest" description="Disordered" evidence="1">
    <location>
        <begin position="552"/>
        <end position="572"/>
    </location>
</feature>
<feature type="compositionally biased region" description="Polar residues" evidence="1">
    <location>
        <begin position="73"/>
        <end position="83"/>
    </location>
</feature>
<evidence type="ECO:0000313" key="3">
    <source>
        <dbReference type="Proteomes" id="UP000775547"/>
    </source>
</evidence>
<sequence>MAGTNREPSFIGGGDAISRSITRGSHYSRASTQSWVRANHQNPPPPPEDSIPIHTPTRTPTPTRTLRPLPDPQLQSQRQSVLRATNADPPSPEDGDDEEFMNIDPNGPEMATGYLTEGLGRGRSPRPAPTIPNSSRAGTGEGGRSFVGGFFNGLRRLPRTVMKYGSGEKRVFSRRGTFGSGGTVTSATGMTTGNTLPLYVSNPPTPIAGPSNTRYVEAPGMPVPLPFPAEDPRPLIVGPSLSQRRRNPSFRITPPSEEVIAQTNLAEPQNPPTAPPQFTENLVESPRNANTVTIYHLPGQEDYPVDGPPLPLPSPTPNRRSDLSHQQQPISPIPAEEPLPSPVLAHPHPTPDYRKMTLSSSPRTRATSLTSEPSFSSELNPVKRFFLGLYHLPWIAPERVTTDYHPRGHGRQHRERRSAAKKSMASWYRGTPGAVISAKPGSGEVDLLSSGTRSRLASARTSYTPLSPTSARSRHWTSNKHGHRHRDDHRNRGHRQRSSGENTPRSHEYRSHRRRNTFSTVDMQPQHTASPIIPAVYPFPYPYSYQYPAFSPPPPQRAYSQNTPRGPRPHRTETYPHGYAPYQPAQPSPPVYVIHSPAQANGSGEAGQVLTPVYMPMQLVPGAFHQEPSTGWSPPTVERPVGTQTVVT</sequence>
<comment type="caution">
    <text evidence="2">The sequence shown here is derived from an EMBL/GenBank/DDBJ whole genome shotgun (WGS) entry which is preliminary data.</text>
</comment>
<feature type="region of interest" description="Disordered" evidence="1">
    <location>
        <begin position="404"/>
        <end position="526"/>
    </location>
</feature>
<feature type="compositionally biased region" description="Pro residues" evidence="1">
    <location>
        <begin position="331"/>
        <end position="341"/>
    </location>
</feature>
<dbReference type="OrthoDB" id="3058472at2759"/>